<organism evidence="2">
    <name type="scientific">uncultured Treponema sp</name>
    <dbReference type="NCBI Taxonomy" id="162155"/>
    <lineage>
        <taxon>Bacteria</taxon>
        <taxon>Pseudomonadati</taxon>
        <taxon>Spirochaetota</taxon>
        <taxon>Spirochaetia</taxon>
        <taxon>Spirochaetales</taxon>
        <taxon>Treponemataceae</taxon>
        <taxon>Treponema</taxon>
        <taxon>environmental samples</taxon>
    </lineage>
</organism>
<accession>A0A060C3V3</accession>
<dbReference type="Gene3D" id="2.60.120.260">
    <property type="entry name" value="Galactose-binding domain-like"/>
    <property type="match status" value="1"/>
</dbReference>
<dbReference type="PANTHER" id="PTHR42732:SF2">
    <property type="entry name" value="BETA-MANNOSIDASE"/>
    <property type="match status" value="1"/>
</dbReference>
<dbReference type="InterPro" id="IPR008979">
    <property type="entry name" value="Galactose-bd-like_sf"/>
</dbReference>
<proteinExistence type="predicted"/>
<protein>
    <submittedName>
        <fullName evidence="2">Glyco_hydro_2_N</fullName>
    </submittedName>
</protein>
<reference evidence="2" key="1">
    <citation type="journal article" date="2013" name="Environ. Microbiol.">
        <title>Seasonally variable intestinal metagenomes of the red palm weevil (Rhynchophorus ferrugineus).</title>
        <authorList>
            <person name="Jia S."/>
            <person name="Zhang X."/>
            <person name="Zhang G."/>
            <person name="Yin A."/>
            <person name="Zhang S."/>
            <person name="Li F."/>
            <person name="Wang L."/>
            <person name="Zhao D."/>
            <person name="Yun Q."/>
            <person name="Tala"/>
            <person name="Wang J."/>
            <person name="Sun G."/>
            <person name="Baabdullah M."/>
            <person name="Yu X."/>
            <person name="Hu S."/>
            <person name="Al-Mssallem I.S."/>
            <person name="Yu J."/>
        </authorList>
    </citation>
    <scope>NUCLEOTIDE SEQUENCE</scope>
</reference>
<dbReference type="PANTHER" id="PTHR42732">
    <property type="entry name" value="BETA-GALACTOSIDASE"/>
    <property type="match status" value="1"/>
</dbReference>
<dbReference type="GO" id="GO:0004553">
    <property type="term" value="F:hydrolase activity, hydrolyzing O-glycosyl compounds"/>
    <property type="evidence" value="ECO:0007669"/>
    <property type="project" value="InterPro"/>
</dbReference>
<evidence type="ECO:0000313" key="2">
    <source>
        <dbReference type="EMBL" id="AIA87725.1"/>
    </source>
</evidence>
<sequence>MTAPNGTPLAPSSDGPTDMTDTPDSPLCSPWGEDPGDHPLPDYPRPMLERERWVSLNGWWEYAVTDATGDRDAPLDDEPVPTRWDDSIRVPFAIESRASGVERALSPDEVLHYHRRLTLPEEWRGERIVVNFEAVDFRCLVRVDGRVVAHHEGGYLPFAAELPDTNL</sequence>
<dbReference type="InterPro" id="IPR051913">
    <property type="entry name" value="GH2_Domain-Containing"/>
</dbReference>
<dbReference type="AlphaFoldDB" id="A0A060C3V3"/>
<dbReference type="EMBL" id="KF120452">
    <property type="protein sequence ID" value="AIA87725.1"/>
    <property type="molecule type" value="Genomic_DNA"/>
</dbReference>
<feature type="region of interest" description="Disordered" evidence="1">
    <location>
        <begin position="1"/>
        <end position="45"/>
    </location>
</feature>
<dbReference type="SUPFAM" id="SSF49785">
    <property type="entry name" value="Galactose-binding domain-like"/>
    <property type="match status" value="1"/>
</dbReference>
<evidence type="ECO:0000256" key="1">
    <source>
        <dbReference type="SAM" id="MobiDB-lite"/>
    </source>
</evidence>
<feature type="non-terminal residue" evidence="2">
    <location>
        <position position="167"/>
    </location>
</feature>
<name>A0A060C3V3_9SPIR</name>
<dbReference type="GO" id="GO:0005975">
    <property type="term" value="P:carbohydrate metabolic process"/>
    <property type="evidence" value="ECO:0007669"/>
    <property type="project" value="InterPro"/>
</dbReference>